<evidence type="ECO:0000256" key="11">
    <source>
        <dbReference type="ARBA" id="ARBA00023136"/>
    </source>
</evidence>
<dbReference type="AlphaFoldDB" id="A0A4S8MM50"/>
<keyword evidence="3 12" id="KW-0813">Transport</keyword>
<keyword evidence="7" id="KW-0809">Transit peptide</keyword>
<feature type="compositionally biased region" description="Polar residues" evidence="13">
    <location>
        <begin position="39"/>
        <end position="53"/>
    </location>
</feature>
<keyword evidence="5 12" id="KW-0999">Mitochondrion inner membrane</keyword>
<evidence type="ECO:0000256" key="8">
    <source>
        <dbReference type="ARBA" id="ARBA00022989"/>
    </source>
</evidence>
<dbReference type="Proteomes" id="UP000297245">
    <property type="component" value="Unassembled WGS sequence"/>
</dbReference>
<dbReference type="PANTHER" id="PTHR28021:SF1">
    <property type="entry name" value="PRESEQUENCE TRANSLOCATED-ASSOCIATED MOTOR SUBUNIT PAM17, MITOCHONDRIAL"/>
    <property type="match status" value="1"/>
</dbReference>
<keyword evidence="9 12" id="KW-0811">Translocation</keyword>
<evidence type="ECO:0000313" key="15">
    <source>
        <dbReference type="Proteomes" id="UP000297245"/>
    </source>
</evidence>
<keyword evidence="4 12" id="KW-0812">Transmembrane</keyword>
<keyword evidence="10 12" id="KW-0496">Mitochondrion</keyword>
<evidence type="ECO:0000256" key="3">
    <source>
        <dbReference type="ARBA" id="ARBA00022448"/>
    </source>
</evidence>
<dbReference type="OrthoDB" id="5970083at2759"/>
<name>A0A4S8MM50_DENBC</name>
<dbReference type="GO" id="GO:0001405">
    <property type="term" value="C:PAM complex, Tim23 associated import motor"/>
    <property type="evidence" value="ECO:0007669"/>
    <property type="project" value="UniProtKB-UniRule"/>
</dbReference>
<evidence type="ECO:0000256" key="2">
    <source>
        <dbReference type="ARBA" id="ARBA00006837"/>
    </source>
</evidence>
<comment type="subcellular location">
    <subcellularLocation>
        <location evidence="1 12">Mitochondrion inner membrane</location>
        <topology evidence="1 12">Multi-pass membrane protein</topology>
    </subcellularLocation>
</comment>
<dbReference type="GO" id="GO:0030150">
    <property type="term" value="P:protein import into mitochondrial matrix"/>
    <property type="evidence" value="ECO:0007669"/>
    <property type="project" value="UniProtKB-UniRule"/>
</dbReference>
<comment type="subunit">
    <text evidence="12">Component of the PAM complex.</text>
</comment>
<evidence type="ECO:0000256" key="4">
    <source>
        <dbReference type="ARBA" id="ARBA00022692"/>
    </source>
</evidence>
<keyword evidence="15" id="KW-1185">Reference proteome</keyword>
<evidence type="ECO:0000256" key="6">
    <source>
        <dbReference type="ARBA" id="ARBA00022927"/>
    </source>
</evidence>
<keyword evidence="8 12" id="KW-1133">Transmembrane helix</keyword>
<evidence type="ECO:0000256" key="5">
    <source>
        <dbReference type="ARBA" id="ARBA00022792"/>
    </source>
</evidence>
<proteinExistence type="inferred from homology"/>
<feature type="transmembrane region" description="Helical" evidence="12">
    <location>
        <begin position="113"/>
        <end position="136"/>
    </location>
</feature>
<evidence type="ECO:0000256" key="10">
    <source>
        <dbReference type="ARBA" id="ARBA00023128"/>
    </source>
</evidence>
<dbReference type="EMBL" id="ML179061">
    <property type="protein sequence ID" value="THV03957.1"/>
    <property type="molecule type" value="Genomic_DNA"/>
</dbReference>
<dbReference type="PANTHER" id="PTHR28021">
    <property type="entry name" value="PRESEQUENCE TRANSLOCATED-ASSOCIATED MOTOR SUBUNIT PAM17, MITOCHONDRIAL"/>
    <property type="match status" value="1"/>
</dbReference>
<evidence type="ECO:0000256" key="1">
    <source>
        <dbReference type="ARBA" id="ARBA00004448"/>
    </source>
</evidence>
<evidence type="ECO:0000313" key="14">
    <source>
        <dbReference type="EMBL" id="THV03957.1"/>
    </source>
</evidence>
<gene>
    <name evidence="14" type="ORF">K435DRAFT_826941</name>
</gene>
<protein>
    <recommendedName>
        <fullName evidence="12">Presequence translocated-associated motor subunit PAM17</fullName>
    </recommendedName>
</protein>
<reference evidence="14 15" key="1">
    <citation type="journal article" date="2019" name="Nat. Ecol. Evol.">
        <title>Megaphylogeny resolves global patterns of mushroom evolution.</title>
        <authorList>
            <person name="Varga T."/>
            <person name="Krizsan K."/>
            <person name="Foldi C."/>
            <person name="Dima B."/>
            <person name="Sanchez-Garcia M."/>
            <person name="Sanchez-Ramirez S."/>
            <person name="Szollosi G.J."/>
            <person name="Szarkandi J.G."/>
            <person name="Papp V."/>
            <person name="Albert L."/>
            <person name="Andreopoulos W."/>
            <person name="Angelini C."/>
            <person name="Antonin V."/>
            <person name="Barry K.W."/>
            <person name="Bougher N.L."/>
            <person name="Buchanan P."/>
            <person name="Buyck B."/>
            <person name="Bense V."/>
            <person name="Catcheside P."/>
            <person name="Chovatia M."/>
            <person name="Cooper J."/>
            <person name="Damon W."/>
            <person name="Desjardin D."/>
            <person name="Finy P."/>
            <person name="Geml J."/>
            <person name="Haridas S."/>
            <person name="Hughes K."/>
            <person name="Justo A."/>
            <person name="Karasinski D."/>
            <person name="Kautmanova I."/>
            <person name="Kiss B."/>
            <person name="Kocsube S."/>
            <person name="Kotiranta H."/>
            <person name="LaButti K.M."/>
            <person name="Lechner B.E."/>
            <person name="Liimatainen K."/>
            <person name="Lipzen A."/>
            <person name="Lukacs Z."/>
            <person name="Mihaltcheva S."/>
            <person name="Morgado L.N."/>
            <person name="Niskanen T."/>
            <person name="Noordeloos M.E."/>
            <person name="Ohm R.A."/>
            <person name="Ortiz-Santana B."/>
            <person name="Ovrebo C."/>
            <person name="Racz N."/>
            <person name="Riley R."/>
            <person name="Savchenko A."/>
            <person name="Shiryaev A."/>
            <person name="Soop K."/>
            <person name="Spirin V."/>
            <person name="Szebenyi C."/>
            <person name="Tomsovsky M."/>
            <person name="Tulloss R.E."/>
            <person name="Uehling J."/>
            <person name="Grigoriev I.V."/>
            <person name="Vagvolgyi C."/>
            <person name="Papp T."/>
            <person name="Martin F.M."/>
            <person name="Miettinen O."/>
            <person name="Hibbett D.S."/>
            <person name="Nagy L.G."/>
        </authorList>
    </citation>
    <scope>NUCLEOTIDE SEQUENCE [LARGE SCALE GENOMIC DNA]</scope>
    <source>
        <strain evidence="14 15">CBS 962.96</strain>
    </source>
</reference>
<feature type="region of interest" description="Disordered" evidence="13">
    <location>
        <begin position="17"/>
        <end position="54"/>
    </location>
</feature>
<evidence type="ECO:0000256" key="7">
    <source>
        <dbReference type="ARBA" id="ARBA00022946"/>
    </source>
</evidence>
<comment type="similarity">
    <text evidence="2 12">Belongs to the PAM17 family.</text>
</comment>
<keyword evidence="6 12" id="KW-0653">Protein transport</keyword>
<dbReference type="Pfam" id="PF08566">
    <property type="entry name" value="Pam17"/>
    <property type="match status" value="1"/>
</dbReference>
<evidence type="ECO:0000256" key="13">
    <source>
        <dbReference type="SAM" id="MobiDB-lite"/>
    </source>
</evidence>
<dbReference type="InterPro" id="IPR013875">
    <property type="entry name" value="Pam17"/>
</dbReference>
<evidence type="ECO:0000256" key="9">
    <source>
        <dbReference type="ARBA" id="ARBA00023010"/>
    </source>
</evidence>
<feature type="transmembrane region" description="Helical" evidence="12">
    <location>
        <begin position="76"/>
        <end position="93"/>
    </location>
</feature>
<accession>A0A4S8MM50</accession>
<sequence>MNANVFVRSSNNAFRISQRHTPTSELLKHSARSKFKSTKAGNPSKPSGTTGSISEGHLSWPEYLNVRKQRRTWQNVMAIPTSLLGLIGGASYFGSLETDPTKPILGLDPFMAYGLGTVATMGLGYLVGPSIGNAIWRFSNRRVASSIDARDREFYKHIAKNRVDPSLQNPTSPIPDFYGEKIGSLSQYRQWLRDQAKYKKRMVLPED</sequence>
<comment type="function">
    <text evidence="12">Component of the PAM complex, a complex required for the translocation of transit peptide-containing proteins from the inner membrane into the mitochondrial matrix in an ATP-dependent manner.</text>
</comment>
<keyword evidence="11 12" id="KW-0472">Membrane</keyword>
<evidence type="ECO:0000256" key="12">
    <source>
        <dbReference type="RuleBase" id="RU367146"/>
    </source>
</evidence>
<organism evidence="14 15">
    <name type="scientific">Dendrothele bispora (strain CBS 962.96)</name>
    <dbReference type="NCBI Taxonomy" id="1314807"/>
    <lineage>
        <taxon>Eukaryota</taxon>
        <taxon>Fungi</taxon>
        <taxon>Dikarya</taxon>
        <taxon>Basidiomycota</taxon>
        <taxon>Agaricomycotina</taxon>
        <taxon>Agaricomycetes</taxon>
        <taxon>Agaricomycetidae</taxon>
        <taxon>Agaricales</taxon>
        <taxon>Agaricales incertae sedis</taxon>
        <taxon>Dendrothele</taxon>
    </lineage>
</organism>